<dbReference type="AlphaFoldDB" id="A0A239DL52"/>
<keyword evidence="2" id="KW-1185">Reference proteome</keyword>
<dbReference type="Pfam" id="PF13376">
    <property type="entry name" value="OmdA"/>
    <property type="match status" value="1"/>
</dbReference>
<name>A0A239DL52_9ACTN</name>
<reference evidence="2" key="1">
    <citation type="submission" date="2017-06" db="EMBL/GenBank/DDBJ databases">
        <authorList>
            <person name="Varghese N."/>
            <person name="Submissions S."/>
        </authorList>
    </citation>
    <scope>NUCLEOTIDE SEQUENCE [LARGE SCALE GENOMIC DNA]</scope>
    <source>
        <strain evidence="2">DSM 46839</strain>
    </source>
</reference>
<evidence type="ECO:0000313" key="1">
    <source>
        <dbReference type="EMBL" id="SNS33147.1"/>
    </source>
</evidence>
<proteinExistence type="predicted"/>
<sequence>MPTRYVPHERVLDHLVAFGWIDGIRRRLDDERTTQLISPRRTQPWPRTYEDRAERLPATGRMQPAGAASVQQASATGMWDAMDDVDALVVPADLADALAAGPPAGDHFAASPTSTRRNTLRWIASARTPPTRARRIALTVDDARRGVADTSNG</sequence>
<dbReference type="Proteomes" id="UP000198373">
    <property type="component" value="Unassembled WGS sequence"/>
</dbReference>
<dbReference type="RefSeq" id="WP_089305045.1">
    <property type="nucleotide sequence ID" value="NZ_FZOO01000003.1"/>
</dbReference>
<protein>
    <submittedName>
        <fullName evidence="1">Bacteriocin-protection, YdeI or OmpD-Associated</fullName>
    </submittedName>
</protein>
<accession>A0A239DL52</accession>
<gene>
    <name evidence="1" type="ORF">SAMN06893096_103253</name>
</gene>
<dbReference type="EMBL" id="FZOO01000003">
    <property type="protein sequence ID" value="SNS33147.1"/>
    <property type="molecule type" value="Genomic_DNA"/>
</dbReference>
<organism evidence="1 2">
    <name type="scientific">Geodermatophilus pulveris</name>
    <dbReference type="NCBI Taxonomy" id="1564159"/>
    <lineage>
        <taxon>Bacteria</taxon>
        <taxon>Bacillati</taxon>
        <taxon>Actinomycetota</taxon>
        <taxon>Actinomycetes</taxon>
        <taxon>Geodermatophilales</taxon>
        <taxon>Geodermatophilaceae</taxon>
        <taxon>Geodermatophilus</taxon>
    </lineage>
</organism>
<evidence type="ECO:0000313" key="2">
    <source>
        <dbReference type="Proteomes" id="UP000198373"/>
    </source>
</evidence>
<dbReference type="OrthoDB" id="9796999at2"/>